<accession>A0A848L868</accession>
<evidence type="ECO:0000256" key="1">
    <source>
        <dbReference type="ARBA" id="ARBA00022679"/>
    </source>
</evidence>
<dbReference type="InterPro" id="IPR029058">
    <property type="entry name" value="AB_hydrolase_fold"/>
</dbReference>
<evidence type="ECO:0000259" key="3">
    <source>
        <dbReference type="Pfam" id="PF00561"/>
    </source>
</evidence>
<name>A0A848L868_9ACTN</name>
<evidence type="ECO:0000256" key="2">
    <source>
        <dbReference type="ARBA" id="ARBA00023315"/>
    </source>
</evidence>
<dbReference type="InterPro" id="IPR000073">
    <property type="entry name" value="AB_hydrolase_1"/>
</dbReference>
<keyword evidence="6" id="KW-1185">Reference proteome</keyword>
<dbReference type="InterPro" id="IPR051321">
    <property type="entry name" value="PHA/PHB_synthase"/>
</dbReference>
<gene>
    <name evidence="5" type="ORF">HH308_25960</name>
</gene>
<dbReference type="RefSeq" id="WP_170197177.1">
    <property type="nucleotide sequence ID" value="NZ_JABBNB010000039.1"/>
</dbReference>
<dbReference type="GO" id="GO:0016787">
    <property type="term" value="F:hydrolase activity"/>
    <property type="evidence" value="ECO:0007669"/>
    <property type="project" value="UniProtKB-KW"/>
</dbReference>
<evidence type="ECO:0000313" key="6">
    <source>
        <dbReference type="Proteomes" id="UP000550729"/>
    </source>
</evidence>
<keyword evidence="5" id="KW-0378">Hydrolase</keyword>
<comment type="caution">
    <text evidence="5">The sequence shown here is derived from an EMBL/GenBank/DDBJ whole genome shotgun (WGS) entry which is preliminary data.</text>
</comment>
<dbReference type="Pfam" id="PF07167">
    <property type="entry name" value="PhaC_N"/>
    <property type="match status" value="1"/>
</dbReference>
<dbReference type="InterPro" id="IPR010941">
    <property type="entry name" value="PhaC_N"/>
</dbReference>
<dbReference type="EMBL" id="JABBNB010000039">
    <property type="protein sequence ID" value="NMO04671.1"/>
    <property type="molecule type" value="Genomic_DNA"/>
</dbReference>
<protein>
    <submittedName>
        <fullName evidence="5">Alpha/beta fold hydrolase</fullName>
    </submittedName>
</protein>
<dbReference type="Proteomes" id="UP000550729">
    <property type="component" value="Unassembled WGS sequence"/>
</dbReference>
<dbReference type="AlphaFoldDB" id="A0A848L868"/>
<dbReference type="Gene3D" id="3.40.50.1820">
    <property type="entry name" value="alpha/beta hydrolase"/>
    <property type="match status" value="1"/>
</dbReference>
<evidence type="ECO:0000259" key="4">
    <source>
        <dbReference type="Pfam" id="PF07167"/>
    </source>
</evidence>
<evidence type="ECO:0000313" key="5">
    <source>
        <dbReference type="EMBL" id="NMO04671.1"/>
    </source>
</evidence>
<proteinExistence type="predicted"/>
<dbReference type="GO" id="GO:0016746">
    <property type="term" value="F:acyltransferase activity"/>
    <property type="evidence" value="ECO:0007669"/>
    <property type="project" value="UniProtKB-KW"/>
</dbReference>
<dbReference type="GO" id="GO:0042619">
    <property type="term" value="P:poly-hydroxybutyrate biosynthetic process"/>
    <property type="evidence" value="ECO:0007669"/>
    <property type="project" value="InterPro"/>
</dbReference>
<dbReference type="Pfam" id="PF00561">
    <property type="entry name" value="Abhydrolase_1"/>
    <property type="match status" value="1"/>
</dbReference>
<feature type="domain" description="Poly-beta-hydroxybutyrate polymerase N-terminal" evidence="4">
    <location>
        <begin position="83"/>
        <end position="251"/>
    </location>
</feature>
<dbReference type="SUPFAM" id="SSF53474">
    <property type="entry name" value="alpha/beta-Hydrolases"/>
    <property type="match status" value="1"/>
</dbReference>
<sequence>MNQFEPAPVPLPNFVRQAEAKVDPLGWVPATTNVLKRSLRHPDALALALGRFASRSALLPARSLVRALNVSGGDAEASKSSSDKRFADPAWEENPYFFSLRQYYDLWCQFIDEVLAAGQGDRIEDLKASMAVHLVLDALAPVNFLVTNPTALSRAFQTGGKSLVRATGLAISDIVTNGGMPEKVDRSAFVVGKDLAATPGSVVFRNDLIELIQYAPQTDQVRSVPLLCSPPWINKYYVMDLAPRRSLIEWAVQHGRNCFAISYRNPDESMGDLTMDDYIENGLLTAIDVVADITGSNKVDIAALCLGGAVTAMTAALLAMRGDDRIGTLTLLNTMLDYSDPGDLSAFVDQESLRRLEGRMSESGYLHSSDMALAFDLLRPRDLIFRYIPDRWLMGETSAPFDILAWNGDATRMPAAMHNGYLRDLYHQNQLARGVLEIHGTRLDPKAITSDTYIVGAINDHIVPWQASYSSAGLLGGDVRYVLSSGGHIAGVVNPPSPKAWFETSEYVPGDPQGWRSSATRTPASWWEDWTSWADARAGEFVAPPEKLGNDRYAPMDAAPGKYVHG</sequence>
<reference evidence="5 6" key="1">
    <citation type="submission" date="2020-04" db="EMBL/GenBank/DDBJ databases">
        <title>Gordonia sp. nov. TBRC 11910.</title>
        <authorList>
            <person name="Suriyachadkun C."/>
        </authorList>
    </citation>
    <scope>NUCLEOTIDE SEQUENCE [LARGE SCALE GENOMIC DNA]</scope>
    <source>
        <strain evidence="5 6">TBRC 11910</strain>
    </source>
</reference>
<keyword evidence="1" id="KW-0808">Transferase</keyword>
<dbReference type="PANTHER" id="PTHR36837:SF5">
    <property type="entry name" value="POLY-3-HYDROXYBUTYRATE SYNTHASE"/>
    <property type="match status" value="1"/>
</dbReference>
<dbReference type="PANTHER" id="PTHR36837">
    <property type="entry name" value="POLY(3-HYDROXYALKANOATE) POLYMERASE SUBUNIT PHAC"/>
    <property type="match status" value="1"/>
</dbReference>
<organism evidence="5 6">
    <name type="scientific">Gordonia asplenii</name>
    <dbReference type="NCBI Taxonomy" id="2725283"/>
    <lineage>
        <taxon>Bacteria</taxon>
        <taxon>Bacillati</taxon>
        <taxon>Actinomycetota</taxon>
        <taxon>Actinomycetes</taxon>
        <taxon>Mycobacteriales</taxon>
        <taxon>Gordoniaceae</taxon>
        <taxon>Gordonia</taxon>
    </lineage>
</organism>
<feature type="domain" description="AB hydrolase-1" evidence="3">
    <location>
        <begin position="252"/>
        <end position="494"/>
    </location>
</feature>
<keyword evidence="2" id="KW-0012">Acyltransferase</keyword>